<feature type="compositionally biased region" description="Pro residues" evidence="1">
    <location>
        <begin position="380"/>
        <end position="395"/>
    </location>
</feature>
<protein>
    <recommendedName>
        <fullName evidence="4">Something about silencing protein 4 domain-containing protein</fullName>
    </recommendedName>
</protein>
<keyword evidence="3" id="KW-1185">Reference proteome</keyword>
<feature type="region of interest" description="Disordered" evidence="1">
    <location>
        <begin position="1"/>
        <end position="72"/>
    </location>
</feature>
<feature type="compositionally biased region" description="Pro residues" evidence="1">
    <location>
        <begin position="563"/>
        <end position="576"/>
    </location>
</feature>
<feature type="compositionally biased region" description="Low complexity" evidence="1">
    <location>
        <begin position="505"/>
        <end position="529"/>
    </location>
</feature>
<dbReference type="RefSeq" id="XP_018282345.1">
    <property type="nucleotide sequence ID" value="XM_018421819.1"/>
</dbReference>
<dbReference type="PRINTS" id="PR01217">
    <property type="entry name" value="PRICHEXTENSN"/>
</dbReference>
<evidence type="ECO:0000256" key="1">
    <source>
        <dbReference type="SAM" id="MobiDB-lite"/>
    </source>
</evidence>
<feature type="compositionally biased region" description="Pro residues" evidence="1">
    <location>
        <begin position="615"/>
        <end position="634"/>
    </location>
</feature>
<feature type="compositionally biased region" description="Pro residues" evidence="1">
    <location>
        <begin position="542"/>
        <end position="554"/>
    </location>
</feature>
<dbReference type="Proteomes" id="UP000053611">
    <property type="component" value="Unassembled WGS sequence"/>
</dbReference>
<feature type="compositionally biased region" description="Polar residues" evidence="1">
    <location>
        <begin position="38"/>
        <end position="57"/>
    </location>
</feature>
<feature type="region of interest" description="Disordered" evidence="1">
    <location>
        <begin position="759"/>
        <end position="780"/>
    </location>
</feature>
<feature type="region of interest" description="Disordered" evidence="1">
    <location>
        <begin position="311"/>
        <end position="742"/>
    </location>
</feature>
<sequence length="780" mass="83821">MPRRGSPRVGASAPVPASTAAEDALGPSARVSLRSRGISDNASSEVSIASSPLTPTSEVHEEKKGKGPERRVLPARIRRAAGGAEGIRELEEMVVDWLERYADCSSGPPKALQITLTTLPRALVAPKLFSTGAKHGIGIEKDGSAQRFQPEAGPSRPRIETPSWTFVRAGEDDKEEAREELAAQRARLPHSPTKRLRGGLVGHEVGEDTSDAYYEKQHRKFEVFERRQRIREREQLSFERYKMRARVDLLRALPAPQWGAVVSGVLARPDRGWDRGRAKLSAEGADWLRRRLIREGKELLTRYDELLPNTAENKKPRFLDPPLSSSVSPPPSRRTESKRRGPSRLQSVNPETSPRKRARTTTPKVEPEADPDSDSSLSDPPSPTPPPSPPTPPPKKIILRLPARSSLTPQPASRPASPAGRKPPKKRSAPQPQAVLSKPRLRLRAAQPAALVQTKLTFAPVASRVADPGPDVPPDHKPQLDPPEESADPPEGSVHAAKDHPPSPSTHTSPLALSKASPPAGKAGLGPAPWLSSAAPGKASHPAPPATPPRPLPPSTYSSIAGVPPPVATPKLPPHISPTTQPKPLLPPSRPTFWAAHAPAPAGIQTLGSAQQSTPPRPPAPAPTSAPAPAPTRIPAPTTAATPAPVPVPTSAQAGNRWWTPQNASVRPDPSGAYTAPPAPQLPDSTSPTKRRRVQPRTPSKPVLEEAARKREHDAETPDNGKKRRVRPFGMPLPPSVERKSEFELPEGDYLAILTARESAARESPTEELDMEGVEEAVVL</sequence>
<dbReference type="GeneID" id="28982422"/>
<dbReference type="EMBL" id="KQ087179">
    <property type="protein sequence ID" value="KLT45854.1"/>
    <property type="molecule type" value="Genomic_DNA"/>
</dbReference>
<organism evidence="2 3">
    <name type="scientific">Cutaneotrichosporon oleaginosum</name>
    <dbReference type="NCBI Taxonomy" id="879819"/>
    <lineage>
        <taxon>Eukaryota</taxon>
        <taxon>Fungi</taxon>
        <taxon>Dikarya</taxon>
        <taxon>Basidiomycota</taxon>
        <taxon>Agaricomycotina</taxon>
        <taxon>Tremellomycetes</taxon>
        <taxon>Trichosporonales</taxon>
        <taxon>Trichosporonaceae</taxon>
        <taxon>Cutaneotrichosporon</taxon>
    </lineage>
</organism>
<dbReference type="STRING" id="879819.A0A0J1BCS1"/>
<accession>A0A0J1BCS1</accession>
<dbReference type="AlphaFoldDB" id="A0A0J1BCS1"/>
<reference evidence="2 3" key="1">
    <citation type="submission" date="2015-03" db="EMBL/GenBank/DDBJ databases">
        <title>Genomics and transcriptomics of the oil-accumulating basidiomycete yeast T. oleaginosus allow insights into substrate utilization and the diverse evolutionary trajectories of mating systems in fungi.</title>
        <authorList>
            <consortium name="DOE Joint Genome Institute"/>
            <person name="Kourist R."/>
            <person name="Kracht O."/>
            <person name="Bracharz F."/>
            <person name="Lipzen A."/>
            <person name="Nolan M."/>
            <person name="Ohm R."/>
            <person name="Grigoriev I."/>
            <person name="Sun S."/>
            <person name="Heitman J."/>
            <person name="Bruck T."/>
            <person name="Nowrousian M."/>
        </authorList>
    </citation>
    <scope>NUCLEOTIDE SEQUENCE [LARGE SCALE GENOMIC DNA]</scope>
    <source>
        <strain evidence="2 3">IBC0246</strain>
    </source>
</reference>
<proteinExistence type="predicted"/>
<feature type="compositionally biased region" description="Low complexity" evidence="1">
    <location>
        <begin position="635"/>
        <end position="654"/>
    </location>
</feature>
<evidence type="ECO:0008006" key="4">
    <source>
        <dbReference type="Google" id="ProtNLM"/>
    </source>
</evidence>
<gene>
    <name evidence="2" type="ORF">CC85DRAFT_282005</name>
</gene>
<feature type="compositionally biased region" description="Basic and acidic residues" evidence="1">
    <location>
        <begin position="58"/>
        <end position="72"/>
    </location>
</feature>
<dbReference type="OrthoDB" id="2555515at2759"/>
<feature type="compositionally biased region" description="Basic and acidic residues" evidence="1">
    <location>
        <begin position="703"/>
        <end position="721"/>
    </location>
</feature>
<name>A0A0J1BCS1_9TREE</name>
<feature type="compositionally biased region" description="Acidic residues" evidence="1">
    <location>
        <begin position="766"/>
        <end position="780"/>
    </location>
</feature>
<evidence type="ECO:0000313" key="2">
    <source>
        <dbReference type="EMBL" id="KLT45854.1"/>
    </source>
</evidence>
<evidence type="ECO:0000313" key="3">
    <source>
        <dbReference type="Proteomes" id="UP000053611"/>
    </source>
</evidence>